<reference evidence="16 17" key="1">
    <citation type="submission" date="2024-04" db="EMBL/GenBank/DDBJ databases">
        <title>Genome assembly C_amara_ONT_v2.</title>
        <authorList>
            <person name="Yant L."/>
            <person name="Moore C."/>
            <person name="Slenker M."/>
        </authorList>
    </citation>
    <scope>NUCLEOTIDE SEQUENCE [LARGE SCALE GENOMIC DNA]</scope>
    <source>
        <tissue evidence="16">Leaf</tissue>
    </source>
</reference>
<evidence type="ECO:0000256" key="8">
    <source>
        <dbReference type="ARBA" id="ARBA00022786"/>
    </source>
</evidence>
<protein>
    <recommendedName>
        <fullName evidence="3">RING-type E3 ubiquitin transferase</fullName>
        <ecNumber evidence="3">2.3.2.27</ecNumber>
    </recommendedName>
</protein>
<evidence type="ECO:0000256" key="4">
    <source>
        <dbReference type="ARBA" id="ARBA00022679"/>
    </source>
</evidence>
<dbReference type="InterPro" id="IPR044584">
    <property type="entry name" value="KEG"/>
</dbReference>
<dbReference type="InterPro" id="IPR000719">
    <property type="entry name" value="Prot_kinase_dom"/>
</dbReference>
<dbReference type="PROSITE" id="PS00518">
    <property type="entry name" value="ZF_RING_1"/>
    <property type="match status" value="1"/>
</dbReference>
<feature type="domain" description="RING-type" evidence="15">
    <location>
        <begin position="10"/>
        <end position="56"/>
    </location>
</feature>
<feature type="repeat" description="ANK" evidence="11">
    <location>
        <begin position="544"/>
        <end position="576"/>
    </location>
</feature>
<gene>
    <name evidence="16" type="ORF">V5N11_003730</name>
</gene>
<dbReference type="FunFam" id="1.25.40.20:FF:000713">
    <property type="entry name" value="E3 ubiquitin-protein ligase KEG"/>
    <property type="match status" value="1"/>
</dbReference>
<proteinExistence type="predicted"/>
<feature type="domain" description="Protein kinase" evidence="14">
    <location>
        <begin position="137"/>
        <end position="427"/>
    </location>
</feature>
<feature type="region of interest" description="Disordered" evidence="13">
    <location>
        <begin position="90"/>
        <end position="129"/>
    </location>
</feature>
<dbReference type="PROSITE" id="PS50088">
    <property type="entry name" value="ANK_REPEAT"/>
    <property type="match status" value="5"/>
</dbReference>
<dbReference type="Gene3D" id="1.25.40.20">
    <property type="entry name" value="Ankyrin repeat-containing domain"/>
    <property type="match status" value="2"/>
</dbReference>
<dbReference type="SMART" id="SM00184">
    <property type="entry name" value="RING"/>
    <property type="match status" value="1"/>
</dbReference>
<dbReference type="SUPFAM" id="SSF56112">
    <property type="entry name" value="Protein kinase-like (PK-like)"/>
    <property type="match status" value="1"/>
</dbReference>
<organism evidence="16 17">
    <name type="scientific">Cardamine amara subsp. amara</name>
    <dbReference type="NCBI Taxonomy" id="228776"/>
    <lineage>
        <taxon>Eukaryota</taxon>
        <taxon>Viridiplantae</taxon>
        <taxon>Streptophyta</taxon>
        <taxon>Embryophyta</taxon>
        <taxon>Tracheophyta</taxon>
        <taxon>Spermatophyta</taxon>
        <taxon>Magnoliopsida</taxon>
        <taxon>eudicotyledons</taxon>
        <taxon>Gunneridae</taxon>
        <taxon>Pentapetalae</taxon>
        <taxon>rosids</taxon>
        <taxon>malvids</taxon>
        <taxon>Brassicales</taxon>
        <taxon>Brassicaceae</taxon>
        <taxon>Cardamineae</taxon>
        <taxon>Cardamine</taxon>
    </lineage>
</organism>
<name>A0ABD1ABK5_CARAN</name>
<keyword evidence="9" id="KW-0862">Zinc</keyword>
<feature type="compositionally biased region" description="Acidic residues" evidence="13">
    <location>
        <begin position="90"/>
        <end position="106"/>
    </location>
</feature>
<comment type="pathway">
    <text evidence="2">Protein modification; protein ubiquitination.</text>
</comment>
<evidence type="ECO:0000256" key="5">
    <source>
        <dbReference type="ARBA" id="ARBA00022723"/>
    </source>
</evidence>
<evidence type="ECO:0000259" key="15">
    <source>
        <dbReference type="PROSITE" id="PS50089"/>
    </source>
</evidence>
<dbReference type="GO" id="GO:0061630">
    <property type="term" value="F:ubiquitin protein ligase activity"/>
    <property type="evidence" value="ECO:0007669"/>
    <property type="project" value="UniProtKB-EC"/>
</dbReference>
<dbReference type="SUPFAM" id="SSF57850">
    <property type="entry name" value="RING/U-box"/>
    <property type="match status" value="1"/>
</dbReference>
<keyword evidence="7 12" id="KW-0863">Zinc-finger</keyword>
<dbReference type="InterPro" id="IPR027370">
    <property type="entry name" value="Znf-RING_euk"/>
</dbReference>
<evidence type="ECO:0000256" key="1">
    <source>
        <dbReference type="ARBA" id="ARBA00000900"/>
    </source>
</evidence>
<dbReference type="InterPro" id="IPR001841">
    <property type="entry name" value="Znf_RING"/>
</dbReference>
<keyword evidence="8" id="KW-0833">Ubl conjugation pathway</keyword>
<dbReference type="InterPro" id="IPR017907">
    <property type="entry name" value="Znf_RING_CS"/>
</dbReference>
<feature type="repeat" description="ANK" evidence="11">
    <location>
        <begin position="758"/>
        <end position="790"/>
    </location>
</feature>
<dbReference type="InterPro" id="IPR040847">
    <property type="entry name" value="SH3_15"/>
</dbReference>
<dbReference type="Gene3D" id="1.10.510.10">
    <property type="entry name" value="Transferase(Phosphotransferase) domain 1"/>
    <property type="match status" value="1"/>
</dbReference>
<keyword evidence="17" id="KW-1185">Reference proteome</keyword>
<keyword evidence="6" id="KW-0677">Repeat</keyword>
<sequence length="1631" mass="179145">MVARVKVPCCSVCHTRYNEDERVPLLLQCGHGFCKDCLSKMFSTSSDTTLTCPRCRHVSVVGNSVQGLRKNYAMLALIHASSGGANFDCDYTDDDDDDDEDDASDEDGARAGRGFHASSSRNSSCGPVIEVGAHPEMKLVRRIGEESSGSPGGGVEMWDATVAGGGGRCKHRVAVKKMTLTEEMDVEWMQGQLESLRRASMWCRNVCTFHGVVKMEGSLCLLMDRCYGSVQSEMQRNEGRLTLEQILRYGADVARGVAELHAAGVICMNIKPSNLLLDGSGNAVVSDYGLAPILKKPTCQKTRPEFDSSKITLYTDCITLSPHYTAPEAWGPVKKLFWEDASGVSPESDAWSFGCTLVEMCTGSTPWDGLNREEIFQAVVKARKVPPQYERIVGVGIPRELWKMIGECLQFKPSKRPTFSAMLATFLRHLQEIPRSPSASPDNGFTKVCGVNIVEATRAINMGVFQDNPNNLHRVVLEGDSEGVRNILAKAAAGGGGSSVRSLLEAQNTDGQSALHLACRRGSAELVEAILEYREANVDIVDKDGDPPLVFALAAGSPQCVHVLIKKGANVRSRLREGSGPSVAHVCSYHGQPDCMRELMVAGADPNAVDDEGETVLHRAVAKKYTDCAIVILENGGSRSMAVSNAKGLTPLHMCVATWNVAVIKRWVEVSSPEEISQAINIPSPVGTALCMAAAIRKDHEKEGRELVQILLAAGADPTAQDAQHGRTALHTAAMANNVELVRVILDAGVNANIRNVHNTIPLHMALARGANSCVRLLLESGSDCNIQDDEGDNAFHIAADAAKMIRENLDWLIVMLRSPDAAIDVRNHSGKTVRDFLEALPREWISEDLMEALLKRGVHLSPTIYEVGDWVKFKRGITTPLHGWQGAKPKSVGFVQTILEKEEMIVAFCSGEARPGEVRVVANEVVKLIPLDRGQHVRLRTDVKEPRFGWRGQSRDSVGTVLCVDEDGILRVGFPGASRGWKADPAEMERVEEFKVGDWVRIRQNLTTAKHGFGSVVPGSMGIVYCVRPDSSLLVELSYLPNPWHCEPEEVEPVAPFRIGDRVCVKRSVAEPRYAWGGETHHSVGKISEIENDGLLIIEIPNRPIPWQADPSDMEKIDDFKVGDWVRVKASVSSPKYGWEDITRNSIGIMHSLDEDGDVGIAFCFRSKPFSCSVTDIEKVVPFHAGQEIHMTPSITQPRLGWSNETPATIGKIVRIDMDGTLSAQVTGRQTLWRVSPGDAELLSGFEVGDWVRSKPSLGNRPSYDWFNVGRESIAVVHSIQETGYLELACCFRKGRWSTHYADLEKIPALKVGQFVHFQKGLTEPRWGWRGAKPESRGIITTIHADGEVRVAFFGLPGLWRGDPADLEVEPMFEVGEWVRLREGVSSWKSIGPGTVGVVHGVGYEGDEWDGTTSVSFCGEQERWAGSSSHLEKAKKLVVGQKTRVKLAVKQPRFGWSGHSHGSVGTIAAIDADGKLRIYTPAGSRTWMLDPSEVETIEEEELKIGDWVRVKASITTPTYQWGEVNPSSIGVVHRMEDGDLWVCFCFLDRLWLCKAGEMERIRSFRIGDRVKIKDGLVTPRWGWGMETHASKGHVVGVDANGKLRIKFLWREGRPWIGDPADIVLDETSAG</sequence>
<keyword evidence="10 11" id="KW-0040">ANK repeat</keyword>
<dbReference type="InterPro" id="IPR011009">
    <property type="entry name" value="Kinase-like_dom_sf"/>
</dbReference>
<accession>A0ABD1ABK5</accession>
<evidence type="ECO:0000256" key="9">
    <source>
        <dbReference type="ARBA" id="ARBA00022833"/>
    </source>
</evidence>
<dbReference type="PANTHER" id="PTHR46960:SF1">
    <property type="entry name" value="E3 UBIQUITIN-PROTEIN LIGASE KEG"/>
    <property type="match status" value="1"/>
</dbReference>
<dbReference type="Pfam" id="PF13445">
    <property type="entry name" value="zf-RING_UBOX"/>
    <property type="match status" value="1"/>
</dbReference>
<dbReference type="Pfam" id="PF00069">
    <property type="entry name" value="Pkinase"/>
    <property type="match status" value="1"/>
</dbReference>
<dbReference type="PANTHER" id="PTHR46960">
    <property type="entry name" value="E3 UBIQUITIN-PROTEIN LIGASE KEG"/>
    <property type="match status" value="1"/>
</dbReference>
<evidence type="ECO:0000256" key="10">
    <source>
        <dbReference type="ARBA" id="ARBA00023043"/>
    </source>
</evidence>
<evidence type="ECO:0000256" key="3">
    <source>
        <dbReference type="ARBA" id="ARBA00012483"/>
    </source>
</evidence>
<dbReference type="Pfam" id="PF18346">
    <property type="entry name" value="SH3_15"/>
    <property type="match status" value="8"/>
</dbReference>
<dbReference type="PROSITE" id="PS50297">
    <property type="entry name" value="ANK_REP_REGION"/>
    <property type="match status" value="4"/>
</dbReference>
<evidence type="ECO:0000259" key="14">
    <source>
        <dbReference type="PROSITE" id="PS50011"/>
    </source>
</evidence>
<keyword evidence="5" id="KW-0479">Metal-binding</keyword>
<dbReference type="EC" id="2.3.2.27" evidence="3"/>
<dbReference type="Pfam" id="PF12796">
    <property type="entry name" value="Ank_2"/>
    <property type="match status" value="3"/>
</dbReference>
<dbReference type="EMBL" id="JBANAX010000590">
    <property type="protein sequence ID" value="KAL1201314.1"/>
    <property type="molecule type" value="Genomic_DNA"/>
</dbReference>
<dbReference type="InterPro" id="IPR036770">
    <property type="entry name" value="Ankyrin_rpt-contain_sf"/>
</dbReference>
<evidence type="ECO:0000313" key="16">
    <source>
        <dbReference type="EMBL" id="KAL1201314.1"/>
    </source>
</evidence>
<feature type="repeat" description="ANK" evidence="11">
    <location>
        <begin position="725"/>
        <end position="757"/>
    </location>
</feature>
<dbReference type="Proteomes" id="UP001558713">
    <property type="component" value="Unassembled WGS sequence"/>
</dbReference>
<dbReference type="Gene3D" id="3.30.40.10">
    <property type="entry name" value="Zinc/RING finger domain, C3HC4 (zinc finger)"/>
    <property type="match status" value="1"/>
</dbReference>
<dbReference type="SUPFAM" id="SSF48403">
    <property type="entry name" value="Ankyrin repeat"/>
    <property type="match status" value="1"/>
</dbReference>
<dbReference type="PROSITE" id="PS50089">
    <property type="entry name" value="ZF_RING_2"/>
    <property type="match status" value="1"/>
</dbReference>
<evidence type="ECO:0000256" key="6">
    <source>
        <dbReference type="ARBA" id="ARBA00022737"/>
    </source>
</evidence>
<evidence type="ECO:0000256" key="12">
    <source>
        <dbReference type="PROSITE-ProRule" id="PRU00175"/>
    </source>
</evidence>
<feature type="repeat" description="ANK" evidence="11">
    <location>
        <begin position="579"/>
        <end position="611"/>
    </location>
</feature>
<evidence type="ECO:0000256" key="11">
    <source>
        <dbReference type="PROSITE-ProRule" id="PRU00023"/>
    </source>
</evidence>
<evidence type="ECO:0000256" key="7">
    <source>
        <dbReference type="ARBA" id="ARBA00022771"/>
    </source>
</evidence>
<comment type="catalytic activity">
    <reaction evidence="1">
        <text>S-ubiquitinyl-[E2 ubiquitin-conjugating enzyme]-L-cysteine + [acceptor protein]-L-lysine = [E2 ubiquitin-conjugating enzyme]-L-cysteine + N(6)-ubiquitinyl-[acceptor protein]-L-lysine.</text>
        <dbReference type="EC" id="2.3.2.27"/>
    </reaction>
</comment>
<dbReference type="CDD" id="cd23140">
    <property type="entry name" value="RING-HC_KEG-like"/>
    <property type="match status" value="1"/>
</dbReference>
<dbReference type="SMART" id="SM00248">
    <property type="entry name" value="ANK"/>
    <property type="match status" value="9"/>
</dbReference>
<dbReference type="InterPro" id="IPR013083">
    <property type="entry name" value="Znf_RING/FYVE/PHD"/>
</dbReference>
<evidence type="ECO:0000256" key="13">
    <source>
        <dbReference type="SAM" id="MobiDB-lite"/>
    </source>
</evidence>
<dbReference type="GO" id="GO:0008270">
    <property type="term" value="F:zinc ion binding"/>
    <property type="evidence" value="ECO:0007669"/>
    <property type="project" value="UniProtKB-KW"/>
</dbReference>
<evidence type="ECO:0000256" key="2">
    <source>
        <dbReference type="ARBA" id="ARBA00004906"/>
    </source>
</evidence>
<feature type="repeat" description="ANK" evidence="11">
    <location>
        <begin position="510"/>
        <end position="543"/>
    </location>
</feature>
<dbReference type="FunFam" id="1.25.40.20:FF:001113">
    <property type="entry name" value="E3 ubiquitin-protein ligase KEG"/>
    <property type="match status" value="1"/>
</dbReference>
<dbReference type="PRINTS" id="PR01415">
    <property type="entry name" value="ANKYRIN"/>
</dbReference>
<keyword evidence="4" id="KW-0808">Transferase</keyword>
<comment type="caution">
    <text evidence="16">The sequence shown here is derived from an EMBL/GenBank/DDBJ whole genome shotgun (WGS) entry which is preliminary data.</text>
</comment>
<evidence type="ECO:0000313" key="17">
    <source>
        <dbReference type="Proteomes" id="UP001558713"/>
    </source>
</evidence>
<dbReference type="InterPro" id="IPR002110">
    <property type="entry name" value="Ankyrin_rpt"/>
</dbReference>
<dbReference type="PROSITE" id="PS50011">
    <property type="entry name" value="PROTEIN_KINASE_DOM"/>
    <property type="match status" value="1"/>
</dbReference>